<dbReference type="FunFam" id="1.20.920.30:FF:000002">
    <property type="entry name" value="Dynein axonemal heavy chain 3"/>
    <property type="match status" value="1"/>
</dbReference>
<dbReference type="VEuPathDB" id="TriTrypDB:TCDM_07855"/>
<dbReference type="Pfam" id="PF12775">
    <property type="entry name" value="AAA_7"/>
    <property type="match status" value="1"/>
</dbReference>
<dbReference type="Proteomes" id="UP000017861">
    <property type="component" value="Unassembled WGS sequence"/>
</dbReference>
<dbReference type="InterPro" id="IPR027417">
    <property type="entry name" value="P-loop_NTPase"/>
</dbReference>
<proteinExistence type="predicted"/>
<dbReference type="SUPFAM" id="SSF52540">
    <property type="entry name" value="P-loop containing nucleoside triphosphate hydrolases"/>
    <property type="match status" value="1"/>
</dbReference>
<evidence type="ECO:0000313" key="3">
    <source>
        <dbReference type="Proteomes" id="UP000017861"/>
    </source>
</evidence>
<gene>
    <name evidence="2" type="ORF">TCDM_07855</name>
</gene>
<dbReference type="GO" id="GO:0051959">
    <property type="term" value="F:dynein light intermediate chain binding"/>
    <property type="evidence" value="ECO:0007669"/>
    <property type="project" value="InterPro"/>
</dbReference>
<comment type="caution">
    <text evidence="2">The sequence shown here is derived from an EMBL/GenBank/DDBJ whole genome shotgun (WGS) entry which is preliminary data.</text>
</comment>
<dbReference type="PANTHER" id="PTHR22878">
    <property type="entry name" value="DYNEIN HEAVY CHAIN 6, AXONEMAL-LIKE-RELATED"/>
    <property type="match status" value="1"/>
</dbReference>
<dbReference type="InterPro" id="IPR054354">
    <property type="entry name" value="DYNC2H1-like_lid"/>
</dbReference>
<organism evidence="2 3">
    <name type="scientific">Trypanosoma cruzi Dm28c</name>
    <dbReference type="NCBI Taxonomy" id="1416333"/>
    <lineage>
        <taxon>Eukaryota</taxon>
        <taxon>Discoba</taxon>
        <taxon>Euglenozoa</taxon>
        <taxon>Kinetoplastea</taxon>
        <taxon>Metakinetoplastina</taxon>
        <taxon>Trypanosomatida</taxon>
        <taxon>Trypanosomatidae</taxon>
        <taxon>Trypanosoma</taxon>
        <taxon>Schizotrypanum</taxon>
    </lineage>
</organism>
<name>V5D9N1_TRYCR</name>
<dbReference type="PANTHER" id="PTHR22878:SF68">
    <property type="entry name" value="DYNEIN HEAVY CHAIN 6, AXONEMAL-LIKE"/>
    <property type="match status" value="1"/>
</dbReference>
<feature type="domain" description="Dynein 2 heavy chain 1 cytoplasmic ATPase lid" evidence="1">
    <location>
        <begin position="155"/>
        <end position="241"/>
    </location>
</feature>
<accession>V5D9N1</accession>
<dbReference type="InterPro" id="IPR026983">
    <property type="entry name" value="DHC"/>
</dbReference>
<evidence type="ECO:0000259" key="1">
    <source>
        <dbReference type="Pfam" id="PF22597"/>
    </source>
</evidence>
<dbReference type="GO" id="GO:0030286">
    <property type="term" value="C:dynein complex"/>
    <property type="evidence" value="ECO:0007669"/>
    <property type="project" value="InterPro"/>
</dbReference>
<dbReference type="Gene3D" id="3.40.50.300">
    <property type="entry name" value="P-loop containing nucleotide triphosphate hydrolases"/>
    <property type="match status" value="1"/>
</dbReference>
<dbReference type="Pfam" id="PF22597">
    <property type="entry name" value="DYN_lid"/>
    <property type="match status" value="1"/>
</dbReference>
<reference evidence="2 3" key="1">
    <citation type="journal article" date="2014" name="Genome Announc.">
        <title>Trypanosoma cruzi Clone Dm28c Draft Genome Sequence.</title>
        <authorList>
            <person name="Grisard E.C."/>
            <person name="Teixeira S.M."/>
            <person name="de Almeida L.G."/>
            <person name="Stoco P.H."/>
            <person name="Gerber A.L."/>
            <person name="Talavera-Lopez C."/>
            <person name="Lima O.C."/>
            <person name="Andersson B."/>
            <person name="de Vasconcelos A.T."/>
        </authorList>
    </citation>
    <scope>NUCLEOTIDE SEQUENCE [LARGE SCALE GENOMIC DNA]</scope>
    <source>
        <strain evidence="2 3">Dm28c</strain>
    </source>
</reference>
<dbReference type="GO" id="GO:0007018">
    <property type="term" value="P:microtubule-based movement"/>
    <property type="evidence" value="ECO:0007669"/>
    <property type="project" value="InterPro"/>
</dbReference>
<evidence type="ECO:0000313" key="2">
    <source>
        <dbReference type="EMBL" id="ESS64146.1"/>
    </source>
</evidence>
<dbReference type="Gene3D" id="1.20.920.30">
    <property type="match status" value="1"/>
</dbReference>
<dbReference type="AlphaFoldDB" id="V5D9N1"/>
<protein>
    <submittedName>
        <fullName evidence="2">Putative dynein heavy chain</fullName>
    </submittedName>
</protein>
<dbReference type="EMBL" id="AYLP01000099">
    <property type="protein sequence ID" value="ESS64146.1"/>
    <property type="molecule type" value="Genomic_DNA"/>
</dbReference>
<sequence length="368" mass="42007">MMDYLRRHKEEQQLSVIVFQFSAQTSSERTQELIESKLKHKRKNILGAPPGRKVVLFIDDLNMPALETFGASPPIELLRQIMGNGGFYDRKVAGFWKHVQDVTVVAACGPPEGGRNPVTARLTRLFHLLHIPTLSDESMKRIFHSILQGFFQAKNFSGEVRDMAKSLVNASVEIFNKTRDKMRPKPTTPHYTFNLRDLAKVFQGITQVTPRVCKLKRSVTRLWIHESLRCFYDRLATQEDRTYFTEDLMMDALTRFVSGQHSHADYFEGDPLVWADFLRIGAVDRVYEELTEFKKLPGILSDYQDDYNAYMSGGTGREDDDGSGGAKSVLNLVFLRITVNTWYVLFVSCVSHEAMPSWWGLEALGSAH</sequence>
<dbReference type="GO" id="GO:0045505">
    <property type="term" value="F:dynein intermediate chain binding"/>
    <property type="evidence" value="ECO:0007669"/>
    <property type="project" value="InterPro"/>
</dbReference>